<dbReference type="RefSeq" id="WP_062544348.1">
    <property type="nucleotide sequence ID" value="NZ_CP012643.1"/>
</dbReference>
<keyword evidence="2" id="KW-0732">Signal</keyword>
<sequence length="79" mass="9021">MIKAKLAAVLFAASLALLACPAASAQEKNKKHKEGKEYKEYKKKKDKKDKGYNDQEWRNTRDEQTKPRENGGSHGRMEV</sequence>
<dbReference type="PATRIC" id="fig|512763.3.peg.3000"/>
<dbReference type="PROSITE" id="PS51257">
    <property type="entry name" value="PROKAR_LIPOPROTEIN"/>
    <property type="match status" value="1"/>
</dbReference>
<feature type="signal peptide" evidence="2">
    <location>
        <begin position="1"/>
        <end position="25"/>
    </location>
</feature>
<gene>
    <name evidence="3" type="ORF">DC20_13665</name>
</gene>
<name>A0A0P0C4P3_9BACT</name>
<dbReference type="EMBL" id="CP012643">
    <property type="protein sequence ID" value="ALI99827.1"/>
    <property type="molecule type" value="Genomic_DNA"/>
</dbReference>
<dbReference type="Proteomes" id="UP000061382">
    <property type="component" value="Chromosome"/>
</dbReference>
<dbReference type="KEGG" id="rti:DC20_13665"/>
<evidence type="ECO:0000256" key="2">
    <source>
        <dbReference type="SAM" id="SignalP"/>
    </source>
</evidence>
<accession>A0A0P0C4P3</accession>
<evidence type="ECO:0000313" key="4">
    <source>
        <dbReference type="Proteomes" id="UP000061382"/>
    </source>
</evidence>
<feature type="region of interest" description="Disordered" evidence="1">
    <location>
        <begin position="22"/>
        <end position="79"/>
    </location>
</feature>
<proteinExistence type="predicted"/>
<evidence type="ECO:0000313" key="3">
    <source>
        <dbReference type="EMBL" id="ALI99827.1"/>
    </source>
</evidence>
<keyword evidence="4" id="KW-1185">Reference proteome</keyword>
<feature type="chain" id="PRO_5006042406" evidence="2">
    <location>
        <begin position="26"/>
        <end position="79"/>
    </location>
</feature>
<feature type="compositionally biased region" description="Basic and acidic residues" evidence="1">
    <location>
        <begin position="48"/>
        <end position="79"/>
    </location>
</feature>
<organism evidence="3 4">
    <name type="scientific">Rufibacter tibetensis</name>
    <dbReference type="NCBI Taxonomy" id="512763"/>
    <lineage>
        <taxon>Bacteria</taxon>
        <taxon>Pseudomonadati</taxon>
        <taxon>Bacteroidota</taxon>
        <taxon>Cytophagia</taxon>
        <taxon>Cytophagales</taxon>
        <taxon>Hymenobacteraceae</taxon>
        <taxon>Rufibacter</taxon>
    </lineage>
</organism>
<reference evidence="3 4" key="1">
    <citation type="submission" date="2015-08" db="EMBL/GenBank/DDBJ databases">
        <title>Complete genome sequence of Rufibacter tibetensis strain 1351t, a radiation-resistant bacterium from tibet plateau.</title>
        <authorList>
            <person name="Dai J."/>
        </authorList>
    </citation>
    <scope>NUCLEOTIDE SEQUENCE [LARGE SCALE GENOMIC DNA]</scope>
    <source>
        <strain evidence="3 4">1351</strain>
    </source>
</reference>
<protein>
    <submittedName>
        <fullName evidence="3">Uncharacterized protein</fullName>
    </submittedName>
</protein>
<dbReference type="AlphaFoldDB" id="A0A0P0C4P3"/>
<evidence type="ECO:0000256" key="1">
    <source>
        <dbReference type="SAM" id="MobiDB-lite"/>
    </source>
</evidence>
<dbReference type="STRING" id="512763.DC20_13665"/>